<dbReference type="InterPro" id="IPR017553">
    <property type="entry name" value="3-hexulose-6-phosphate_synth"/>
</dbReference>
<protein>
    <recommendedName>
        <fullName evidence="4">3-hexulose-6-phosphate synthase</fullName>
        <ecNumber evidence="4">4.1.2.43</ecNumber>
    </recommendedName>
</protein>
<organism evidence="8 9">
    <name type="scientific">Nocardia bovistercoris</name>
    <dbReference type="NCBI Taxonomy" id="2785916"/>
    <lineage>
        <taxon>Bacteria</taxon>
        <taxon>Bacillati</taxon>
        <taxon>Actinomycetota</taxon>
        <taxon>Actinomycetes</taxon>
        <taxon>Mycobacteriales</taxon>
        <taxon>Nocardiaceae</taxon>
        <taxon>Nocardia</taxon>
    </lineage>
</organism>
<evidence type="ECO:0000256" key="6">
    <source>
        <dbReference type="ARBA" id="ARBA00023277"/>
    </source>
</evidence>
<dbReference type="InterPro" id="IPR013785">
    <property type="entry name" value="Aldolase_TIM"/>
</dbReference>
<reference evidence="8" key="1">
    <citation type="submission" date="2020-11" db="EMBL/GenBank/DDBJ databases">
        <title>Nocardia NEAU-351.nov., a novel actinomycete isolated from the cow dung.</title>
        <authorList>
            <person name="Zhang X."/>
        </authorList>
    </citation>
    <scope>NUCLEOTIDE SEQUENCE</scope>
    <source>
        <strain evidence="8">NEAU-351</strain>
    </source>
</reference>
<dbReference type="GO" id="GO:0043801">
    <property type="term" value="F:hexulose-6-phosphate synthase activity"/>
    <property type="evidence" value="ECO:0007669"/>
    <property type="project" value="UniProtKB-EC"/>
</dbReference>
<dbReference type="Gene3D" id="3.20.20.70">
    <property type="entry name" value="Aldolase class I"/>
    <property type="match status" value="1"/>
</dbReference>
<dbReference type="EMBL" id="JADMLG010000011">
    <property type="protein sequence ID" value="MBH0779483.1"/>
    <property type="molecule type" value="Genomic_DNA"/>
</dbReference>
<dbReference type="SUPFAM" id="SSF51366">
    <property type="entry name" value="Ribulose-phoshate binding barrel"/>
    <property type="match status" value="1"/>
</dbReference>
<comment type="similarity">
    <text evidence="3">Belongs to the HPS/KGPDC family. HPS subfamily.</text>
</comment>
<proteinExistence type="inferred from homology"/>
<dbReference type="InterPro" id="IPR011060">
    <property type="entry name" value="RibuloseP-bd_barrel"/>
</dbReference>
<evidence type="ECO:0000313" key="8">
    <source>
        <dbReference type="EMBL" id="MBH0779483.1"/>
    </source>
</evidence>
<dbReference type="GO" id="GO:0019854">
    <property type="term" value="P:L-ascorbic acid catabolic process"/>
    <property type="evidence" value="ECO:0007669"/>
    <property type="project" value="TreeGrafter"/>
</dbReference>
<comment type="caution">
    <text evidence="8">The sequence shown here is derived from an EMBL/GenBank/DDBJ whole genome shotgun (WGS) entry which is preliminary data.</text>
</comment>
<sequence length="209" mass="20889">MTKLQVAVDLLTTADALALTNKVAPYVDIIELGTPLIKSAGLAVISAVKAAHPDKEVFADLKTADAGFLEADLAFAAGADLVTVLGAAGDATIKGAVEAGARHGKKVVADLIGVSDRVERAREIAKLGVAFVEIHAGLDEQAQPGYSIQALLDDGKAAGVPFSIAGGVKLDTIAAVRDAGAEVAVAGGAIYSAADPAAAAKALKQALAK</sequence>
<dbReference type="EC" id="4.1.2.43" evidence="4"/>
<dbReference type="CDD" id="cd04726">
    <property type="entry name" value="KGPDC_HPS"/>
    <property type="match status" value="1"/>
</dbReference>
<accession>A0A931N6A3</accession>
<evidence type="ECO:0000256" key="1">
    <source>
        <dbReference type="ARBA" id="ARBA00000718"/>
    </source>
</evidence>
<evidence type="ECO:0000256" key="4">
    <source>
        <dbReference type="ARBA" id="ARBA00012890"/>
    </source>
</evidence>
<keyword evidence="5" id="KW-0456">Lyase</keyword>
<dbReference type="InterPro" id="IPR041710">
    <property type="entry name" value="HPS/KGPDC"/>
</dbReference>
<dbReference type="NCBIfam" id="TIGR03128">
    <property type="entry name" value="RuMP_HxlA"/>
    <property type="match status" value="1"/>
</dbReference>
<keyword evidence="9" id="KW-1185">Reference proteome</keyword>
<evidence type="ECO:0000256" key="5">
    <source>
        <dbReference type="ARBA" id="ARBA00023239"/>
    </source>
</evidence>
<dbReference type="GO" id="GO:0004590">
    <property type="term" value="F:orotidine-5'-phosphate decarboxylase activity"/>
    <property type="evidence" value="ECO:0007669"/>
    <property type="project" value="InterPro"/>
</dbReference>
<name>A0A931N6A3_9NOCA</name>
<feature type="domain" description="Orotidine 5'-phosphate decarboxylase" evidence="7">
    <location>
        <begin position="3"/>
        <end position="203"/>
    </location>
</feature>
<dbReference type="AlphaFoldDB" id="A0A931N6A3"/>
<evidence type="ECO:0000256" key="2">
    <source>
        <dbReference type="ARBA" id="ARBA00005014"/>
    </source>
</evidence>
<dbReference type="SMART" id="SM00934">
    <property type="entry name" value="OMPdecase"/>
    <property type="match status" value="1"/>
</dbReference>
<dbReference type="InterPro" id="IPR001754">
    <property type="entry name" value="OMPdeCOase_dom"/>
</dbReference>
<gene>
    <name evidence="8" type="ORF">IT779_24755</name>
</gene>
<keyword evidence="6" id="KW-0119">Carbohydrate metabolism</keyword>
<dbReference type="FunFam" id="3.20.20.70:FF:000022">
    <property type="entry name" value="3-keto-L-gulonate-6-phosphate decarboxylase UlaD"/>
    <property type="match status" value="1"/>
</dbReference>
<dbReference type="RefSeq" id="WP_196151799.1">
    <property type="nucleotide sequence ID" value="NZ_JADMLG010000011.1"/>
</dbReference>
<dbReference type="Proteomes" id="UP000655751">
    <property type="component" value="Unassembled WGS sequence"/>
</dbReference>
<dbReference type="GO" id="GO:0033982">
    <property type="term" value="F:3-dehydro-L-gulonate-6-phosphate decarboxylase activity"/>
    <property type="evidence" value="ECO:0007669"/>
    <property type="project" value="TreeGrafter"/>
</dbReference>
<dbReference type="PANTHER" id="PTHR35039:SF3">
    <property type="entry name" value="3-KETO-L-GULONATE-6-PHOSPHATE DECARBOXYLASE SGBH-RELATED"/>
    <property type="match status" value="1"/>
</dbReference>
<evidence type="ECO:0000256" key="3">
    <source>
        <dbReference type="ARBA" id="ARBA00006350"/>
    </source>
</evidence>
<evidence type="ECO:0000313" key="9">
    <source>
        <dbReference type="Proteomes" id="UP000655751"/>
    </source>
</evidence>
<dbReference type="GO" id="GO:0006207">
    <property type="term" value="P:'de novo' pyrimidine nucleobase biosynthetic process"/>
    <property type="evidence" value="ECO:0007669"/>
    <property type="project" value="InterPro"/>
</dbReference>
<dbReference type="Pfam" id="PF00215">
    <property type="entry name" value="OMPdecase"/>
    <property type="match status" value="1"/>
</dbReference>
<evidence type="ECO:0000259" key="7">
    <source>
        <dbReference type="SMART" id="SM00934"/>
    </source>
</evidence>
<comment type="catalytic activity">
    <reaction evidence="1">
        <text>D-ribulose 5-phosphate + formaldehyde = D-arabino-hex-3-ulose 6-phosphate</text>
        <dbReference type="Rhea" id="RHEA:25201"/>
        <dbReference type="ChEBI" id="CHEBI:16842"/>
        <dbReference type="ChEBI" id="CHEBI:58121"/>
        <dbReference type="ChEBI" id="CHEBI:58542"/>
        <dbReference type="EC" id="4.1.2.43"/>
    </reaction>
</comment>
<dbReference type="PANTHER" id="PTHR35039">
    <property type="entry name" value="3-KETO-L-GULONATE-6-PHOSPHATE DECARBOXYLASE SGBH-RELATED"/>
    <property type="match status" value="1"/>
</dbReference>
<comment type="pathway">
    <text evidence="2">One-carbon metabolism; formaldehyde assimilation via RuMP pathway; D-fructose 6-phosphate from D-ribulose 5-phosphate and formaldehyde: step 1/2.</text>
</comment>